<dbReference type="CDD" id="cd00143">
    <property type="entry name" value="PP2Cc"/>
    <property type="match status" value="1"/>
</dbReference>
<comment type="cofactor">
    <cofactor evidence="1">
        <name>Mn(2+)</name>
        <dbReference type="ChEBI" id="CHEBI:29035"/>
    </cofactor>
</comment>
<evidence type="ECO:0000256" key="1">
    <source>
        <dbReference type="ARBA" id="ARBA00001936"/>
    </source>
</evidence>
<keyword evidence="14" id="KW-1185">Reference proteome</keyword>
<evidence type="ECO:0000256" key="6">
    <source>
        <dbReference type="ARBA" id="ARBA00023211"/>
    </source>
</evidence>
<evidence type="ECO:0000256" key="2">
    <source>
        <dbReference type="ARBA" id="ARBA00013081"/>
    </source>
</evidence>
<dbReference type="GO" id="GO:0046872">
    <property type="term" value="F:metal ion binding"/>
    <property type="evidence" value="ECO:0007669"/>
    <property type="project" value="UniProtKB-KW"/>
</dbReference>
<keyword evidence="5" id="KW-0904">Protein phosphatase</keyword>
<dbReference type="SMART" id="SM00331">
    <property type="entry name" value="PP2C_SIG"/>
    <property type="match status" value="1"/>
</dbReference>
<evidence type="ECO:0000256" key="3">
    <source>
        <dbReference type="ARBA" id="ARBA00022723"/>
    </source>
</evidence>
<dbReference type="InterPro" id="IPR036457">
    <property type="entry name" value="PPM-type-like_dom_sf"/>
</dbReference>
<evidence type="ECO:0000256" key="7">
    <source>
        <dbReference type="ARBA" id="ARBA00047761"/>
    </source>
</evidence>
<accession>A0A367FKM9</accession>
<keyword evidence="3" id="KW-0479">Metal-binding</keyword>
<dbReference type="PANTHER" id="PTHR47992">
    <property type="entry name" value="PROTEIN PHOSPHATASE"/>
    <property type="match status" value="1"/>
</dbReference>
<keyword evidence="4" id="KW-0378">Hydrolase</keyword>
<dbReference type="SMART" id="SM00332">
    <property type="entry name" value="PP2Cc"/>
    <property type="match status" value="1"/>
</dbReference>
<comment type="catalytic activity">
    <reaction evidence="8">
        <text>O-phospho-L-threonyl-[protein] + H2O = L-threonyl-[protein] + phosphate</text>
        <dbReference type="Rhea" id="RHEA:47004"/>
        <dbReference type="Rhea" id="RHEA-COMP:11060"/>
        <dbReference type="Rhea" id="RHEA-COMP:11605"/>
        <dbReference type="ChEBI" id="CHEBI:15377"/>
        <dbReference type="ChEBI" id="CHEBI:30013"/>
        <dbReference type="ChEBI" id="CHEBI:43474"/>
        <dbReference type="ChEBI" id="CHEBI:61977"/>
        <dbReference type="EC" id="3.1.3.16"/>
    </reaction>
</comment>
<organism evidence="13 14">
    <name type="scientific">Sphaerisporangium album</name>
    <dbReference type="NCBI Taxonomy" id="509200"/>
    <lineage>
        <taxon>Bacteria</taxon>
        <taxon>Bacillati</taxon>
        <taxon>Actinomycetota</taxon>
        <taxon>Actinomycetes</taxon>
        <taxon>Streptosporangiales</taxon>
        <taxon>Streptosporangiaceae</taxon>
        <taxon>Sphaerisporangium</taxon>
    </lineage>
</organism>
<evidence type="ECO:0000313" key="14">
    <source>
        <dbReference type="Proteomes" id="UP000253094"/>
    </source>
</evidence>
<evidence type="ECO:0000259" key="12">
    <source>
        <dbReference type="PROSITE" id="PS51746"/>
    </source>
</evidence>
<sequence>MSNNATLTLRYAARTDVGLRRPRNEDAVYAGPRLLAVADGMGGHSHGEVASATVIAALSVLDSDPPGADVLGTLETTITEAGLRLKDMAARDPKLTGMGTTLTAMLWDGRRFALAHIGDSRGYMLRDGYLYQITRDHTLVQSLVDDGQMTAEQAAAHPRRSLLMRALGGSGSVEPDLSMRDAYAGDRYLICSDGLSGVVSAQALHETLSSGDDLGEVAQRLVDLAKEGGGPDNITCVVAEVLPAT</sequence>
<comment type="caution">
    <text evidence="13">The sequence shown here is derived from an EMBL/GenBank/DDBJ whole genome shotgun (WGS) entry which is preliminary data.</text>
</comment>
<keyword evidence="6" id="KW-0464">Manganese</keyword>
<feature type="domain" description="PPM-type phosphatase" evidence="12">
    <location>
        <begin position="10"/>
        <end position="241"/>
    </location>
</feature>
<protein>
    <recommendedName>
        <fullName evidence="9">Serine/threonine protein phosphatase PstP</fullName>
        <ecNumber evidence="2">3.1.3.16</ecNumber>
    </recommendedName>
    <alternativeName>
        <fullName evidence="11">Mycobacterial Ser/Thr phosphatase</fullName>
    </alternativeName>
    <alternativeName>
        <fullName evidence="10">PP2C-family Ser/Thr phosphatase</fullName>
    </alternativeName>
</protein>
<dbReference type="GO" id="GO:0004722">
    <property type="term" value="F:protein serine/threonine phosphatase activity"/>
    <property type="evidence" value="ECO:0007669"/>
    <property type="project" value="UniProtKB-EC"/>
</dbReference>
<evidence type="ECO:0000256" key="10">
    <source>
        <dbReference type="ARBA" id="ARBA00077741"/>
    </source>
</evidence>
<evidence type="ECO:0000256" key="4">
    <source>
        <dbReference type="ARBA" id="ARBA00022801"/>
    </source>
</evidence>
<evidence type="ECO:0000313" key="13">
    <source>
        <dbReference type="EMBL" id="RCG30953.1"/>
    </source>
</evidence>
<reference evidence="13 14" key="1">
    <citation type="submission" date="2018-06" db="EMBL/GenBank/DDBJ databases">
        <title>Sphaerisporangium craniellae sp. nov., isolated from a marine sponge in the South China Sea.</title>
        <authorList>
            <person name="Li L."/>
        </authorList>
    </citation>
    <scope>NUCLEOTIDE SEQUENCE [LARGE SCALE GENOMIC DNA]</scope>
    <source>
        <strain evidence="13 14">CCTCC AA 208026</strain>
    </source>
</reference>
<dbReference type="AlphaFoldDB" id="A0A367FKM9"/>
<evidence type="ECO:0000256" key="11">
    <source>
        <dbReference type="ARBA" id="ARBA00079123"/>
    </source>
</evidence>
<dbReference type="OrthoDB" id="9801841at2"/>
<proteinExistence type="predicted"/>
<comment type="catalytic activity">
    <reaction evidence="7">
        <text>O-phospho-L-seryl-[protein] + H2O = L-seryl-[protein] + phosphate</text>
        <dbReference type="Rhea" id="RHEA:20629"/>
        <dbReference type="Rhea" id="RHEA-COMP:9863"/>
        <dbReference type="Rhea" id="RHEA-COMP:11604"/>
        <dbReference type="ChEBI" id="CHEBI:15377"/>
        <dbReference type="ChEBI" id="CHEBI:29999"/>
        <dbReference type="ChEBI" id="CHEBI:43474"/>
        <dbReference type="ChEBI" id="CHEBI:83421"/>
        <dbReference type="EC" id="3.1.3.16"/>
    </reaction>
</comment>
<dbReference type="Proteomes" id="UP000253094">
    <property type="component" value="Unassembled WGS sequence"/>
</dbReference>
<dbReference type="PROSITE" id="PS51746">
    <property type="entry name" value="PPM_2"/>
    <property type="match status" value="1"/>
</dbReference>
<dbReference type="EMBL" id="QOIL01000006">
    <property type="protein sequence ID" value="RCG30953.1"/>
    <property type="molecule type" value="Genomic_DNA"/>
</dbReference>
<dbReference type="Gene3D" id="3.60.40.10">
    <property type="entry name" value="PPM-type phosphatase domain"/>
    <property type="match status" value="1"/>
</dbReference>
<dbReference type="FunFam" id="3.60.40.10:FF:000002">
    <property type="entry name" value="Serine/threonine phosphatase stp"/>
    <property type="match status" value="1"/>
</dbReference>
<dbReference type="RefSeq" id="WP_114029084.1">
    <property type="nucleotide sequence ID" value="NZ_QOIL01000006.1"/>
</dbReference>
<dbReference type="InterPro" id="IPR015655">
    <property type="entry name" value="PP2C"/>
</dbReference>
<dbReference type="EC" id="3.1.3.16" evidence="2"/>
<evidence type="ECO:0000256" key="9">
    <source>
        <dbReference type="ARBA" id="ARBA00071184"/>
    </source>
</evidence>
<dbReference type="SUPFAM" id="SSF81606">
    <property type="entry name" value="PP2C-like"/>
    <property type="match status" value="1"/>
</dbReference>
<name>A0A367FKM9_9ACTN</name>
<evidence type="ECO:0000256" key="8">
    <source>
        <dbReference type="ARBA" id="ARBA00048336"/>
    </source>
</evidence>
<dbReference type="Pfam" id="PF13672">
    <property type="entry name" value="PP2C_2"/>
    <property type="match status" value="1"/>
</dbReference>
<dbReference type="InterPro" id="IPR001932">
    <property type="entry name" value="PPM-type_phosphatase-like_dom"/>
</dbReference>
<evidence type="ECO:0000256" key="5">
    <source>
        <dbReference type="ARBA" id="ARBA00022912"/>
    </source>
</evidence>
<gene>
    <name evidence="13" type="ORF">DQ384_13445</name>
</gene>